<keyword evidence="9" id="KW-1185">Reference proteome</keyword>
<evidence type="ECO:0000313" key="9">
    <source>
        <dbReference type="Proteomes" id="UP001465755"/>
    </source>
</evidence>
<dbReference type="InterPro" id="IPR011009">
    <property type="entry name" value="Kinase-like_dom_sf"/>
</dbReference>
<evidence type="ECO:0000256" key="2">
    <source>
        <dbReference type="ARBA" id="ARBA00022679"/>
    </source>
</evidence>
<dbReference type="InterPro" id="IPR000719">
    <property type="entry name" value="Prot_kinase_dom"/>
</dbReference>
<proteinExistence type="predicted"/>
<dbReference type="Proteomes" id="UP001465755">
    <property type="component" value="Unassembled WGS sequence"/>
</dbReference>
<name>A0AAW1NRB8_9CHLO</name>
<accession>A0AAW1NRB8</accession>
<dbReference type="InterPro" id="IPR050205">
    <property type="entry name" value="CDPK_Ser/Thr_kinases"/>
</dbReference>
<dbReference type="AlphaFoldDB" id="A0AAW1NRB8"/>
<evidence type="ECO:0000256" key="1">
    <source>
        <dbReference type="ARBA" id="ARBA00022527"/>
    </source>
</evidence>
<evidence type="ECO:0000256" key="5">
    <source>
        <dbReference type="ARBA" id="ARBA00022840"/>
    </source>
</evidence>
<dbReference type="PANTHER" id="PTHR24349">
    <property type="entry name" value="SERINE/THREONINE-PROTEIN KINASE"/>
    <property type="match status" value="1"/>
</dbReference>
<keyword evidence="4" id="KW-0418">Kinase</keyword>
<organism evidence="8 9">
    <name type="scientific">Symbiochloris irregularis</name>
    <dbReference type="NCBI Taxonomy" id="706552"/>
    <lineage>
        <taxon>Eukaryota</taxon>
        <taxon>Viridiplantae</taxon>
        <taxon>Chlorophyta</taxon>
        <taxon>core chlorophytes</taxon>
        <taxon>Trebouxiophyceae</taxon>
        <taxon>Trebouxiales</taxon>
        <taxon>Trebouxiaceae</taxon>
        <taxon>Symbiochloris</taxon>
    </lineage>
</organism>
<dbReference type="PROSITE" id="PS50011">
    <property type="entry name" value="PROTEIN_KINASE_DOM"/>
    <property type="match status" value="1"/>
</dbReference>
<dbReference type="Gene3D" id="1.10.510.10">
    <property type="entry name" value="Transferase(Phosphotransferase) domain 1"/>
    <property type="match status" value="2"/>
</dbReference>
<evidence type="ECO:0000313" key="8">
    <source>
        <dbReference type="EMBL" id="KAK9790332.1"/>
    </source>
</evidence>
<dbReference type="PROSITE" id="PS00107">
    <property type="entry name" value="PROTEIN_KINASE_ATP"/>
    <property type="match status" value="1"/>
</dbReference>
<dbReference type="EMBL" id="JALJOQ010000194">
    <property type="protein sequence ID" value="KAK9790332.1"/>
    <property type="molecule type" value="Genomic_DNA"/>
</dbReference>
<keyword evidence="2" id="KW-0808">Transferase</keyword>
<dbReference type="GO" id="GO:0005524">
    <property type="term" value="F:ATP binding"/>
    <property type="evidence" value="ECO:0007669"/>
    <property type="project" value="UniProtKB-UniRule"/>
</dbReference>
<evidence type="ECO:0000259" key="7">
    <source>
        <dbReference type="PROSITE" id="PS50011"/>
    </source>
</evidence>
<dbReference type="Pfam" id="PF00069">
    <property type="entry name" value="Pkinase"/>
    <property type="match status" value="2"/>
</dbReference>
<gene>
    <name evidence="8" type="ORF">WJX73_001039</name>
</gene>
<evidence type="ECO:0000256" key="3">
    <source>
        <dbReference type="ARBA" id="ARBA00022741"/>
    </source>
</evidence>
<sequence>MISQHTSVTEVRGSARPFGAARQAVLPCRGQRAEAASAGRKRSVAVHAAALALELPVAQPSFATRAAQPVSPPQPQAHSAELQWATDFADRYILGKQLGQGSYGTCYIAIDKASGRACCVKKISKVRPKQTREKVLRKLAAEVDFLTRVQDCLNVVQLYETFEDADHVYFVCELCSGGDLDSIVEKEGPLAEVAAARVINEGLQGAWLKAVDFGCSQAVLPGSLSRRTGTPVFMAPEVYAKNYGLPADMWSCGIMMYQLMAKRFPFWATYEETKSKSVEEVRVAVQVAPIPIQGAPWLNLSPQGMDFLSGLLERDAHQRMTVQEALDHPWLKEQLGRSAAPAANYSNIVPLSLQGMMGAAKQLVEVR</sequence>
<comment type="caution">
    <text evidence="8">The sequence shown here is derived from an EMBL/GenBank/DDBJ whole genome shotgun (WGS) entry which is preliminary data.</text>
</comment>
<feature type="binding site" evidence="6">
    <location>
        <position position="122"/>
    </location>
    <ligand>
        <name>ATP</name>
        <dbReference type="ChEBI" id="CHEBI:30616"/>
    </ligand>
</feature>
<protein>
    <recommendedName>
        <fullName evidence="7">Protein kinase domain-containing protein</fullName>
    </recommendedName>
</protein>
<reference evidence="8 9" key="1">
    <citation type="journal article" date="2024" name="Nat. Commun.">
        <title>Phylogenomics reveals the evolutionary origins of lichenization in chlorophyte algae.</title>
        <authorList>
            <person name="Puginier C."/>
            <person name="Libourel C."/>
            <person name="Otte J."/>
            <person name="Skaloud P."/>
            <person name="Haon M."/>
            <person name="Grisel S."/>
            <person name="Petersen M."/>
            <person name="Berrin J.G."/>
            <person name="Delaux P.M."/>
            <person name="Dal Grande F."/>
            <person name="Keller J."/>
        </authorList>
    </citation>
    <scope>NUCLEOTIDE SEQUENCE [LARGE SCALE GENOMIC DNA]</scope>
    <source>
        <strain evidence="8 9">SAG 2036</strain>
    </source>
</reference>
<keyword evidence="1" id="KW-0723">Serine/threonine-protein kinase</keyword>
<dbReference type="SUPFAM" id="SSF56112">
    <property type="entry name" value="Protein kinase-like (PK-like)"/>
    <property type="match status" value="1"/>
</dbReference>
<evidence type="ECO:0000256" key="6">
    <source>
        <dbReference type="PROSITE-ProRule" id="PRU10141"/>
    </source>
</evidence>
<dbReference type="GO" id="GO:0004674">
    <property type="term" value="F:protein serine/threonine kinase activity"/>
    <property type="evidence" value="ECO:0007669"/>
    <property type="project" value="UniProtKB-KW"/>
</dbReference>
<dbReference type="InterPro" id="IPR017441">
    <property type="entry name" value="Protein_kinase_ATP_BS"/>
</dbReference>
<keyword evidence="3 6" id="KW-0547">Nucleotide-binding</keyword>
<evidence type="ECO:0000256" key="4">
    <source>
        <dbReference type="ARBA" id="ARBA00022777"/>
    </source>
</evidence>
<keyword evidence="5 6" id="KW-0067">ATP-binding</keyword>
<feature type="domain" description="Protein kinase" evidence="7">
    <location>
        <begin position="92"/>
        <end position="331"/>
    </location>
</feature>